<reference evidence="3" key="1">
    <citation type="journal article" date="2019" name="Int. J. Syst. Evol. Microbiol.">
        <title>The Global Catalogue of Microorganisms (GCM) 10K type strain sequencing project: providing services to taxonomists for standard genome sequencing and annotation.</title>
        <authorList>
            <consortium name="The Broad Institute Genomics Platform"/>
            <consortium name="The Broad Institute Genome Sequencing Center for Infectious Disease"/>
            <person name="Wu L."/>
            <person name="Ma J."/>
        </authorList>
    </citation>
    <scope>NUCLEOTIDE SEQUENCE [LARGE SCALE GENOMIC DNA]</scope>
    <source>
        <strain evidence="3">CCUG 42722</strain>
    </source>
</reference>
<evidence type="ECO:0000259" key="1">
    <source>
        <dbReference type="Pfam" id="PF12697"/>
    </source>
</evidence>
<protein>
    <submittedName>
        <fullName evidence="2">Alpha/beta fold hydrolase</fullName>
    </submittedName>
</protein>
<comment type="caution">
    <text evidence="2">The sequence shown here is derived from an EMBL/GenBank/DDBJ whole genome shotgun (WGS) entry which is preliminary data.</text>
</comment>
<name>A0ABV9HEM1_9MICO</name>
<dbReference type="EMBL" id="JBHSFI010000003">
    <property type="protein sequence ID" value="MFC4628597.1"/>
    <property type="molecule type" value="Genomic_DNA"/>
</dbReference>
<dbReference type="RefSeq" id="WP_377134840.1">
    <property type="nucleotide sequence ID" value="NZ_JBHSFI010000003.1"/>
</dbReference>
<dbReference type="InterPro" id="IPR029058">
    <property type="entry name" value="AB_hydrolase_fold"/>
</dbReference>
<dbReference type="Gene3D" id="3.40.50.1820">
    <property type="entry name" value="alpha/beta hydrolase"/>
    <property type="match status" value="1"/>
</dbReference>
<organism evidence="2 3">
    <name type="scientific">Promicromonospora alba</name>
    <dbReference type="NCBI Taxonomy" id="1616110"/>
    <lineage>
        <taxon>Bacteria</taxon>
        <taxon>Bacillati</taxon>
        <taxon>Actinomycetota</taxon>
        <taxon>Actinomycetes</taxon>
        <taxon>Micrococcales</taxon>
        <taxon>Promicromonosporaceae</taxon>
        <taxon>Promicromonospora</taxon>
    </lineage>
</organism>
<dbReference type="Pfam" id="PF12697">
    <property type="entry name" value="Abhydrolase_6"/>
    <property type="match status" value="1"/>
</dbReference>
<keyword evidence="3" id="KW-1185">Reference proteome</keyword>
<gene>
    <name evidence="2" type="ORF">ACFO6V_10160</name>
</gene>
<dbReference type="SUPFAM" id="SSF53474">
    <property type="entry name" value="alpha/beta-Hydrolases"/>
    <property type="match status" value="1"/>
</dbReference>
<sequence>MSCPAVRRQTGMTNYATTSQGDHVAYDLRGGTGPAVVFVTGAGPDRADDPITAETAQRVADAGLTAITFDRLGRGESPAEGRLDLDRELAAVAAMIDVAGGSAVLVGHSSGCALSLRAAAAGLPVTGLALWEAPLGDPAETTQAWADEIERLLDADDHENAMRHYMKDMPPEWLAEMEASPAWSAMARTVAAYRADAQSLAWAQHALEDGTLDVAVPVLAMYGVETFPEMPVAAASIVAAVPKGTEKELPGAMHSWEPVPMAAELAEFARACAG</sequence>
<accession>A0ABV9HEM1</accession>
<keyword evidence="2" id="KW-0378">Hydrolase</keyword>
<dbReference type="InterPro" id="IPR000073">
    <property type="entry name" value="AB_hydrolase_1"/>
</dbReference>
<evidence type="ECO:0000313" key="2">
    <source>
        <dbReference type="EMBL" id="MFC4628597.1"/>
    </source>
</evidence>
<feature type="domain" description="AB hydrolase-1" evidence="1">
    <location>
        <begin position="36"/>
        <end position="268"/>
    </location>
</feature>
<evidence type="ECO:0000313" key="3">
    <source>
        <dbReference type="Proteomes" id="UP001596011"/>
    </source>
</evidence>
<dbReference type="Proteomes" id="UP001596011">
    <property type="component" value="Unassembled WGS sequence"/>
</dbReference>
<dbReference type="GO" id="GO:0016787">
    <property type="term" value="F:hydrolase activity"/>
    <property type="evidence" value="ECO:0007669"/>
    <property type="project" value="UniProtKB-KW"/>
</dbReference>
<proteinExistence type="predicted"/>